<dbReference type="AlphaFoldDB" id="A0A6B0V6C2"/>
<dbReference type="PROSITE" id="PS50158">
    <property type="entry name" value="ZF_CCHC"/>
    <property type="match status" value="1"/>
</dbReference>
<dbReference type="SMART" id="SM00343">
    <property type="entry name" value="ZnF_C2HC"/>
    <property type="match status" value="2"/>
</dbReference>
<organism evidence="3">
    <name type="scientific">Ixodes ricinus</name>
    <name type="common">Common tick</name>
    <name type="synonym">Acarus ricinus</name>
    <dbReference type="NCBI Taxonomy" id="34613"/>
    <lineage>
        <taxon>Eukaryota</taxon>
        <taxon>Metazoa</taxon>
        <taxon>Ecdysozoa</taxon>
        <taxon>Arthropoda</taxon>
        <taxon>Chelicerata</taxon>
        <taxon>Arachnida</taxon>
        <taxon>Acari</taxon>
        <taxon>Parasitiformes</taxon>
        <taxon>Ixodida</taxon>
        <taxon>Ixodoidea</taxon>
        <taxon>Ixodidae</taxon>
        <taxon>Ixodinae</taxon>
        <taxon>Ixodes</taxon>
    </lineage>
</organism>
<sequence>MGSKQKNTDRALKRVRTEAKDHPAQRIEFIKFPKFLVLHSEDEKPLAKLSPFLVSKVLEGIIGMNFNAKTMASGDLLVETNTKQQSEALLALNAVADYKVSVTPHRKLNTIQEVISEDDLLETSEAEIVEGLSGQGVVAARRITIRRDGAERKTKHVILTFDSTTLPETLKAGYLRCRVRPYVPSPRRCFKCQRFGHGSRSCRGADTCAKCSSREHVADTCENNPKCANWDGPHPAYSRSCPLWKQEKEVLALKAK</sequence>
<dbReference type="GO" id="GO:0003676">
    <property type="term" value="F:nucleic acid binding"/>
    <property type="evidence" value="ECO:0007669"/>
    <property type="project" value="InterPro"/>
</dbReference>
<dbReference type="InterPro" id="IPR036875">
    <property type="entry name" value="Znf_CCHC_sf"/>
</dbReference>
<dbReference type="GO" id="GO:0008270">
    <property type="term" value="F:zinc ion binding"/>
    <property type="evidence" value="ECO:0007669"/>
    <property type="project" value="UniProtKB-KW"/>
</dbReference>
<dbReference type="EMBL" id="GIFC01015158">
    <property type="protein sequence ID" value="MXU97241.1"/>
    <property type="molecule type" value="Transcribed_RNA"/>
</dbReference>
<keyword evidence="1" id="KW-0862">Zinc</keyword>
<evidence type="ECO:0000256" key="1">
    <source>
        <dbReference type="PROSITE-ProRule" id="PRU00047"/>
    </source>
</evidence>
<proteinExistence type="predicted"/>
<evidence type="ECO:0000313" key="3">
    <source>
        <dbReference type="EMBL" id="MXU97241.1"/>
    </source>
</evidence>
<feature type="domain" description="CCHC-type" evidence="2">
    <location>
        <begin position="187"/>
        <end position="203"/>
    </location>
</feature>
<dbReference type="SUPFAM" id="SSF57756">
    <property type="entry name" value="Retrovirus zinc finger-like domains"/>
    <property type="match status" value="1"/>
</dbReference>
<reference evidence="3" key="1">
    <citation type="submission" date="2019-12" db="EMBL/GenBank/DDBJ databases">
        <title>An insight into the sialome of adult female Ixodes ricinus ticks feeding for 6 days.</title>
        <authorList>
            <person name="Perner J."/>
            <person name="Ribeiro J.M.C."/>
        </authorList>
    </citation>
    <scope>NUCLEOTIDE SEQUENCE</scope>
    <source>
        <strain evidence="3">Semi-engorged</strain>
        <tissue evidence="3">Salivary glands</tissue>
    </source>
</reference>
<accession>A0A6B0V6C2</accession>
<dbReference type="Gene3D" id="4.10.60.10">
    <property type="entry name" value="Zinc finger, CCHC-type"/>
    <property type="match status" value="1"/>
</dbReference>
<name>A0A6B0V6C2_IXORI</name>
<keyword evidence="1" id="KW-0863">Zinc-finger</keyword>
<keyword evidence="1" id="KW-0479">Metal-binding</keyword>
<evidence type="ECO:0000259" key="2">
    <source>
        <dbReference type="PROSITE" id="PS50158"/>
    </source>
</evidence>
<protein>
    <submittedName>
        <fullName evidence="3">Putative tick transposon</fullName>
    </submittedName>
</protein>
<dbReference type="InterPro" id="IPR001878">
    <property type="entry name" value="Znf_CCHC"/>
</dbReference>